<dbReference type="EMBL" id="QUAH01000002">
    <property type="protein sequence ID" value="RFT16687.1"/>
    <property type="molecule type" value="Genomic_DNA"/>
</dbReference>
<accession>A0A3E2BPW6</accession>
<keyword evidence="2" id="KW-0472">Membrane</keyword>
<feature type="region of interest" description="Disordered" evidence="1">
    <location>
        <begin position="32"/>
        <end position="151"/>
    </location>
</feature>
<keyword evidence="2" id="KW-0812">Transmembrane</keyword>
<feature type="region of interest" description="Disordered" evidence="1">
    <location>
        <begin position="161"/>
        <end position="180"/>
    </location>
</feature>
<reference evidence="3 4" key="1">
    <citation type="submission" date="2018-08" db="EMBL/GenBank/DDBJ databases">
        <title>Genome analysis of the thermophilic bacterium of the candidate phylum Aminicenantes from deep subsurface aquifer revealed its physiology and ecological role.</title>
        <authorList>
            <person name="Kadnikov V.V."/>
            <person name="Mardanov A.V."/>
            <person name="Beletsky A.V."/>
            <person name="Karnachuk O.V."/>
            <person name="Ravin N.V."/>
        </authorList>
    </citation>
    <scope>NUCLEOTIDE SEQUENCE [LARGE SCALE GENOMIC DNA]</scope>
    <source>
        <strain evidence="3">BY38</strain>
    </source>
</reference>
<organism evidence="3 4">
    <name type="scientific">Candidatus Saccharicenans subterraneus</name>
    <dbReference type="NCBI Taxonomy" id="2508984"/>
    <lineage>
        <taxon>Bacteria</taxon>
        <taxon>Candidatus Aminicenantota</taxon>
        <taxon>Candidatus Aminicenantia</taxon>
        <taxon>Candidatus Aminicenantales</taxon>
        <taxon>Candidatus Saccharicenantaceae</taxon>
        <taxon>Candidatus Saccharicenans</taxon>
    </lineage>
</organism>
<feature type="compositionally biased region" description="Acidic residues" evidence="1">
    <location>
        <begin position="227"/>
        <end position="237"/>
    </location>
</feature>
<sequence>MGIKRCPYCRALISDRDQYCKNCGTQLLFPEDEEIEEEIPGDKIIEDDRQKNDSEFLAGEEPDKEESEQEEELEEELELEEETVEPTGEVVLKEDTAPLEETEVEKITATSRKRAKSRDLSITAEEKLLFAGEKEPESPEIEPAASPGTEDFLVEKIKKEVLSEGEPEPEEPAKTGPGVVTRIVEELLRKEEQEEATEATSEARPGLVTRMVEELELEEKRAAAESYEAETGEEEADMPQTYATAELDKIGATTELGRREVEDFFKVLEEKEKEHLKERLKTSGKGAEGTGEVPSWIKEVKTASTELLGSSEGTGEVKAPEKVEAETDELWLEEETPTEPTMGFPERLTRSGLEAVEAQDEASREVEMELEEEIEEPEEEIEGETGEIYREKAEPAVAGGVISTGGIQAGESHSLPPLGFKNFVKAKIFDLLFLVMFWLVSIWIAARSMQTTIFKLFGLAGSGLLLYLLILTFFYFFLFYFFIGETLGDRLFREGEEEEDRL</sequence>
<feature type="compositionally biased region" description="Acidic residues" evidence="1">
    <location>
        <begin position="58"/>
        <end position="84"/>
    </location>
</feature>
<evidence type="ECO:0000256" key="2">
    <source>
        <dbReference type="SAM" id="Phobius"/>
    </source>
</evidence>
<name>A0A3E2BPW6_9BACT</name>
<feature type="transmembrane region" description="Helical" evidence="2">
    <location>
        <begin position="458"/>
        <end position="483"/>
    </location>
</feature>
<proteinExistence type="predicted"/>
<gene>
    <name evidence="3" type="ORF">OP8BY_1300</name>
</gene>
<evidence type="ECO:0000256" key="1">
    <source>
        <dbReference type="SAM" id="MobiDB-lite"/>
    </source>
</evidence>
<feature type="transmembrane region" description="Helical" evidence="2">
    <location>
        <begin position="428"/>
        <end position="446"/>
    </location>
</feature>
<evidence type="ECO:0000313" key="3">
    <source>
        <dbReference type="EMBL" id="RFT16687.1"/>
    </source>
</evidence>
<feature type="region of interest" description="Disordered" evidence="1">
    <location>
        <begin position="188"/>
        <end position="241"/>
    </location>
</feature>
<feature type="region of interest" description="Disordered" evidence="1">
    <location>
        <begin position="276"/>
        <end position="327"/>
    </location>
</feature>
<comment type="caution">
    <text evidence="3">The sequence shown here is derived from an EMBL/GenBank/DDBJ whole genome shotgun (WGS) entry which is preliminary data.</text>
</comment>
<feature type="compositionally biased region" description="Polar residues" evidence="1">
    <location>
        <begin position="302"/>
        <end position="313"/>
    </location>
</feature>
<feature type="compositionally biased region" description="Basic and acidic residues" evidence="1">
    <location>
        <begin position="40"/>
        <end position="54"/>
    </location>
</feature>
<feature type="compositionally biased region" description="Basic and acidic residues" evidence="1">
    <location>
        <begin position="124"/>
        <end position="137"/>
    </location>
</feature>
<evidence type="ECO:0000313" key="4">
    <source>
        <dbReference type="Proteomes" id="UP000257323"/>
    </source>
</evidence>
<protein>
    <submittedName>
        <fullName evidence="3">MJ0042 family finger-like protein</fullName>
    </submittedName>
</protein>
<dbReference type="Proteomes" id="UP000257323">
    <property type="component" value="Unassembled WGS sequence"/>
</dbReference>
<dbReference type="AlphaFoldDB" id="A0A3E2BPW6"/>
<keyword evidence="2" id="KW-1133">Transmembrane helix</keyword>